<evidence type="ECO:0000313" key="2">
    <source>
        <dbReference type="Proteomes" id="UP001140066"/>
    </source>
</evidence>
<gene>
    <name evidence="1" type="ORF">GGI18_001720</name>
</gene>
<sequence length="244" mass="27415">MMDEQAAEFYDHVNSNHANSDLALGASIIECDTETRNTYVHKICRVLTAQLLANSLLLRGILWFEFVVVDYANSWLLIFSLILNSIFAMVALWETRRSQVASASFVALFTCSSAYLINLLVWYFKDIVPMQACYIATMYFAVVTVFTLQSKVDFLNREAIIAYSCVTGALAGLIHLVEPFWTFSRFVIAYAVAAVLCVYFAFGIVRSMSILNAQTQPTISLAIAVSMIYPFIHFTGICLEDFGY</sequence>
<dbReference type="Proteomes" id="UP001140066">
    <property type="component" value="Unassembled WGS sequence"/>
</dbReference>
<organism evidence="1 2">
    <name type="scientific">Coemansia linderi</name>
    <dbReference type="NCBI Taxonomy" id="2663919"/>
    <lineage>
        <taxon>Eukaryota</taxon>
        <taxon>Fungi</taxon>
        <taxon>Fungi incertae sedis</taxon>
        <taxon>Zoopagomycota</taxon>
        <taxon>Kickxellomycotina</taxon>
        <taxon>Kickxellomycetes</taxon>
        <taxon>Kickxellales</taxon>
        <taxon>Kickxellaceae</taxon>
        <taxon>Coemansia</taxon>
    </lineage>
</organism>
<proteinExistence type="predicted"/>
<evidence type="ECO:0000313" key="1">
    <source>
        <dbReference type="EMBL" id="KAJ2790566.1"/>
    </source>
</evidence>
<reference evidence="1" key="1">
    <citation type="submission" date="2022-07" db="EMBL/GenBank/DDBJ databases">
        <title>Phylogenomic reconstructions and comparative analyses of Kickxellomycotina fungi.</title>
        <authorList>
            <person name="Reynolds N.K."/>
            <person name="Stajich J.E."/>
            <person name="Barry K."/>
            <person name="Grigoriev I.V."/>
            <person name="Crous P."/>
            <person name="Smith M.E."/>
        </authorList>
    </citation>
    <scope>NUCLEOTIDE SEQUENCE</scope>
    <source>
        <strain evidence="1">BCRC 34191</strain>
    </source>
</reference>
<comment type="caution">
    <text evidence="1">The sequence shown here is derived from an EMBL/GenBank/DDBJ whole genome shotgun (WGS) entry which is preliminary data.</text>
</comment>
<accession>A0ACC1KJ31</accession>
<dbReference type="EMBL" id="JANBUK010000309">
    <property type="protein sequence ID" value="KAJ2790566.1"/>
    <property type="molecule type" value="Genomic_DNA"/>
</dbReference>
<keyword evidence="2" id="KW-1185">Reference proteome</keyword>
<name>A0ACC1KJ31_9FUNG</name>
<protein>
    <submittedName>
        <fullName evidence="1">Uncharacterized protein</fullName>
    </submittedName>
</protein>